<gene>
    <name evidence="2" type="ORF">SERLADRAFT_461580</name>
</gene>
<keyword evidence="1" id="KW-0732">Signal</keyword>
<feature type="chain" id="PRO_5005678399" description="Aminoglycoside phosphotransferase domain-containing protein" evidence="1">
    <location>
        <begin position="20"/>
        <end position="350"/>
    </location>
</feature>
<proteinExistence type="predicted"/>
<dbReference type="OrthoDB" id="10003767at2759"/>
<accession>F8NPJ8</accession>
<reference evidence="2" key="1">
    <citation type="submission" date="2011-04" db="EMBL/GenBank/DDBJ databases">
        <title>Evolution of plant cell wall degrading machinery underlies the functional diversity of forest fungi.</title>
        <authorList>
            <consortium name="US DOE Joint Genome Institute (JGI-PGF)"/>
            <person name="Eastwood D.C."/>
            <person name="Floudas D."/>
            <person name="Binder M."/>
            <person name="Majcherczyk A."/>
            <person name="Schneider P."/>
            <person name="Aerts A."/>
            <person name="Asiegbu F.O."/>
            <person name="Baker S.E."/>
            <person name="Barry K."/>
            <person name="Bendiksby M."/>
            <person name="Blumentritt M."/>
            <person name="Coutinho P.M."/>
            <person name="Cullen D."/>
            <person name="Cullen D."/>
            <person name="Gathman A."/>
            <person name="Goodell B."/>
            <person name="Henrissat B."/>
            <person name="Ihrmark K."/>
            <person name="Kauserud H."/>
            <person name="Kohler A."/>
            <person name="LaButti K."/>
            <person name="Lapidus A."/>
            <person name="Lavin J.L."/>
            <person name="Lee Y.-H."/>
            <person name="Lindquist E."/>
            <person name="Lilly W."/>
            <person name="Lucas S."/>
            <person name="Morin E."/>
            <person name="Murat C."/>
            <person name="Oguiza J.A."/>
            <person name="Park J."/>
            <person name="Pisabarro A.G."/>
            <person name="Riley R."/>
            <person name="Rosling A."/>
            <person name="Salamov A."/>
            <person name="Schmidt O."/>
            <person name="Schmutz J."/>
            <person name="Skrede I."/>
            <person name="Stenlid J."/>
            <person name="Wiebenga A."/>
            <person name="Xie X."/>
            <person name="Kues U."/>
            <person name="Hibbett D.S."/>
            <person name="Hoffmeister D."/>
            <person name="Hogberg N."/>
            <person name="Martin F."/>
            <person name="Grigoriev I.V."/>
            <person name="Watkinson S.C."/>
        </authorList>
    </citation>
    <scope>NUCLEOTIDE SEQUENCE</scope>
    <source>
        <strain evidence="2">S7.9</strain>
    </source>
</reference>
<feature type="signal peptide" evidence="1">
    <location>
        <begin position="1"/>
        <end position="19"/>
    </location>
</feature>
<dbReference type="KEGG" id="sla:SERLADRAFT_461580"/>
<dbReference type="HOGENOM" id="CLU_792641_0_0_1"/>
<sequence length="350" mass="40373">MKVCIKLTELLLSMFNLRGSLICTDLQGTDINTRSASALPQDQQPRRQYQPSVLLSRPFNDHPLDKISPQTGLSTAADYLASLGYRAERIFSSSEFNQVARDTGYPENPPLSDEDVVLIIETFKRYRSLIPYHTGGFYIPGTLSAPARELAYSVLQSRHFGIYHGDMQMSRFIVRFTEIVDSPDMEVTMTLTGWEHAFRAPLWSCARMPPWLNNRFINDEPVTWERQQELRRLIYFLMNDPRILHHPVHPSWEWVVAYTYGVPERWFEGCLSSHWMFRNSLEVLLVRLKTYWESWRPDIQFPLPVGVDYRPPTEASVLPPAPGGEELNSNDSLFDETDKALLEAEAKANE</sequence>
<evidence type="ECO:0008006" key="3">
    <source>
        <dbReference type="Google" id="ProtNLM"/>
    </source>
</evidence>
<dbReference type="GeneID" id="18818243"/>
<dbReference type="RefSeq" id="XP_007315780.1">
    <property type="nucleotide sequence ID" value="XM_007315718.1"/>
</dbReference>
<name>F8NPJ8_SERL9</name>
<dbReference type="AlphaFoldDB" id="F8NPJ8"/>
<evidence type="ECO:0000256" key="1">
    <source>
        <dbReference type="SAM" id="SignalP"/>
    </source>
</evidence>
<dbReference type="Proteomes" id="UP000008064">
    <property type="component" value="Unassembled WGS sequence"/>
</dbReference>
<dbReference type="EMBL" id="GL945431">
    <property type="protein sequence ID" value="EGO27689.1"/>
    <property type="molecule type" value="Genomic_DNA"/>
</dbReference>
<protein>
    <recommendedName>
        <fullName evidence="3">Aminoglycoside phosphotransferase domain-containing protein</fullName>
    </recommendedName>
</protein>
<evidence type="ECO:0000313" key="2">
    <source>
        <dbReference type="EMBL" id="EGO27689.1"/>
    </source>
</evidence>
<organism>
    <name type="scientific">Serpula lacrymans var. lacrymans (strain S7.9)</name>
    <name type="common">Dry rot fungus</name>
    <dbReference type="NCBI Taxonomy" id="578457"/>
    <lineage>
        <taxon>Eukaryota</taxon>
        <taxon>Fungi</taxon>
        <taxon>Dikarya</taxon>
        <taxon>Basidiomycota</taxon>
        <taxon>Agaricomycotina</taxon>
        <taxon>Agaricomycetes</taxon>
        <taxon>Agaricomycetidae</taxon>
        <taxon>Boletales</taxon>
        <taxon>Coniophorineae</taxon>
        <taxon>Serpulaceae</taxon>
        <taxon>Serpula</taxon>
    </lineage>
</organism>